<evidence type="ECO:0000256" key="6">
    <source>
        <dbReference type="ARBA" id="ARBA00023125"/>
    </source>
</evidence>
<dbReference type="InterPro" id="IPR039420">
    <property type="entry name" value="WalR-like"/>
</dbReference>
<dbReference type="GO" id="GO:0006355">
    <property type="term" value="P:regulation of DNA-templated transcription"/>
    <property type="evidence" value="ECO:0007669"/>
    <property type="project" value="InterPro"/>
</dbReference>
<evidence type="ECO:0000259" key="10">
    <source>
        <dbReference type="PROSITE" id="PS50110"/>
    </source>
</evidence>
<dbReference type="Pfam" id="PF00486">
    <property type="entry name" value="Trans_reg_C"/>
    <property type="match status" value="1"/>
</dbReference>
<name>F5RHR6_METUF</name>
<reference evidence="12 13" key="1">
    <citation type="journal article" date="2011" name="J. Bacteriol.">
        <title>Genome sequence of Methyloversatilis universalis FAM5T, a methylotrophic representative of the order Rhodocyclales.</title>
        <authorList>
            <person name="Kittichotirat W."/>
            <person name="Good N.M."/>
            <person name="Hall R."/>
            <person name="Bringel F."/>
            <person name="Lajus A."/>
            <person name="Medigue C."/>
            <person name="Smalley N.E."/>
            <person name="Beck D."/>
            <person name="Bumgarner R."/>
            <person name="Vuilleumier S."/>
            <person name="Kalyuzhnaya M.G."/>
        </authorList>
    </citation>
    <scope>NUCLEOTIDE SEQUENCE [LARGE SCALE GENOMIC DNA]</scope>
    <source>
        <strain evidence="13">ATCC BAA-1314 / JCM 13912 / FAM5</strain>
    </source>
</reference>
<evidence type="ECO:0000256" key="9">
    <source>
        <dbReference type="PROSITE-ProRule" id="PRU01091"/>
    </source>
</evidence>
<keyword evidence="3 8" id="KW-0597">Phosphoprotein</keyword>
<dbReference type="Gene3D" id="1.10.10.10">
    <property type="entry name" value="Winged helix-like DNA-binding domain superfamily/Winged helix DNA-binding domain"/>
    <property type="match status" value="1"/>
</dbReference>
<keyword evidence="4" id="KW-0902">Two-component regulatory system</keyword>
<dbReference type="GO" id="GO:0000976">
    <property type="term" value="F:transcription cis-regulatory region binding"/>
    <property type="evidence" value="ECO:0007669"/>
    <property type="project" value="TreeGrafter"/>
</dbReference>
<feature type="modified residue" description="4-aspartylphosphate" evidence="8">
    <location>
        <position position="51"/>
    </location>
</feature>
<evidence type="ECO:0000256" key="2">
    <source>
        <dbReference type="ARBA" id="ARBA00022490"/>
    </source>
</evidence>
<keyword evidence="13" id="KW-1185">Reference proteome</keyword>
<comment type="subcellular location">
    <subcellularLocation>
        <location evidence="1">Cytoplasm</location>
    </subcellularLocation>
</comment>
<feature type="DNA-binding region" description="OmpR/PhoB-type" evidence="9">
    <location>
        <begin position="124"/>
        <end position="218"/>
    </location>
</feature>
<organism evidence="12 13">
    <name type="scientific">Methyloversatilis universalis (strain ATCC BAA-1314 / DSM 25237 / JCM 13912 / CCUG 52030 / FAM5)</name>
    <dbReference type="NCBI Taxonomy" id="1000565"/>
    <lineage>
        <taxon>Bacteria</taxon>
        <taxon>Pseudomonadati</taxon>
        <taxon>Pseudomonadota</taxon>
        <taxon>Betaproteobacteria</taxon>
        <taxon>Nitrosomonadales</taxon>
        <taxon>Sterolibacteriaceae</taxon>
        <taxon>Methyloversatilis</taxon>
    </lineage>
</organism>
<evidence type="ECO:0000256" key="3">
    <source>
        <dbReference type="ARBA" id="ARBA00022553"/>
    </source>
</evidence>
<dbReference type="eggNOG" id="COG0745">
    <property type="taxonomic scope" value="Bacteria"/>
</dbReference>
<keyword evidence="2" id="KW-0963">Cytoplasm</keyword>
<dbReference type="EMBL" id="AFHG01000059">
    <property type="protein sequence ID" value="EGK69898.1"/>
    <property type="molecule type" value="Genomic_DNA"/>
</dbReference>
<feature type="domain" description="Response regulatory" evidence="10">
    <location>
        <begin position="2"/>
        <end position="116"/>
    </location>
</feature>
<gene>
    <name evidence="12" type="ORF">METUNv1_03864</name>
</gene>
<dbReference type="STRING" id="1000565.METUNv1_03864"/>
<dbReference type="CDD" id="cd17624">
    <property type="entry name" value="REC_OmpR_PmrA-like"/>
    <property type="match status" value="1"/>
</dbReference>
<evidence type="ECO:0000313" key="13">
    <source>
        <dbReference type="Proteomes" id="UP000005019"/>
    </source>
</evidence>
<keyword evidence="6 9" id="KW-0238">DNA-binding</keyword>
<keyword evidence="5" id="KW-0805">Transcription regulation</keyword>
<dbReference type="GO" id="GO:0005829">
    <property type="term" value="C:cytosol"/>
    <property type="evidence" value="ECO:0007669"/>
    <property type="project" value="TreeGrafter"/>
</dbReference>
<accession>F5RHR6</accession>
<dbReference type="OrthoDB" id="9802426at2"/>
<dbReference type="SUPFAM" id="SSF52172">
    <property type="entry name" value="CheY-like"/>
    <property type="match status" value="1"/>
</dbReference>
<dbReference type="InterPro" id="IPR001789">
    <property type="entry name" value="Sig_transdc_resp-reg_receiver"/>
</dbReference>
<dbReference type="RefSeq" id="WP_008064571.1">
    <property type="nucleotide sequence ID" value="NZ_AFHG01000059.1"/>
</dbReference>
<dbReference type="FunFam" id="3.40.50.2300:FF:000002">
    <property type="entry name" value="DNA-binding response regulator PhoP"/>
    <property type="match status" value="1"/>
</dbReference>
<dbReference type="Proteomes" id="UP000005019">
    <property type="component" value="Unassembled WGS sequence"/>
</dbReference>
<dbReference type="PROSITE" id="PS51755">
    <property type="entry name" value="OMPR_PHOB"/>
    <property type="match status" value="1"/>
</dbReference>
<dbReference type="Gene3D" id="6.10.250.690">
    <property type="match status" value="1"/>
</dbReference>
<dbReference type="GO" id="GO:0000156">
    <property type="term" value="F:phosphorelay response regulator activity"/>
    <property type="evidence" value="ECO:0007669"/>
    <property type="project" value="TreeGrafter"/>
</dbReference>
<keyword evidence="7" id="KW-0804">Transcription</keyword>
<evidence type="ECO:0000256" key="5">
    <source>
        <dbReference type="ARBA" id="ARBA00023015"/>
    </source>
</evidence>
<dbReference type="GO" id="GO:0032993">
    <property type="term" value="C:protein-DNA complex"/>
    <property type="evidence" value="ECO:0007669"/>
    <property type="project" value="TreeGrafter"/>
</dbReference>
<proteinExistence type="predicted"/>
<dbReference type="PANTHER" id="PTHR48111:SF35">
    <property type="entry name" value="TRANSCRIPTIONAL REGULATORY PROTEIN QSEB"/>
    <property type="match status" value="1"/>
</dbReference>
<dbReference type="InterPro" id="IPR001867">
    <property type="entry name" value="OmpR/PhoB-type_DNA-bd"/>
</dbReference>
<dbReference type="InterPro" id="IPR036388">
    <property type="entry name" value="WH-like_DNA-bd_sf"/>
</dbReference>
<evidence type="ECO:0000256" key="1">
    <source>
        <dbReference type="ARBA" id="ARBA00004496"/>
    </source>
</evidence>
<protein>
    <submittedName>
        <fullName evidence="12">Transcriptional regulatory protein qseB</fullName>
    </submittedName>
</protein>
<dbReference type="SMART" id="SM00862">
    <property type="entry name" value="Trans_reg_C"/>
    <property type="match status" value="1"/>
</dbReference>
<dbReference type="PANTHER" id="PTHR48111">
    <property type="entry name" value="REGULATOR OF RPOS"/>
    <property type="match status" value="1"/>
</dbReference>
<sequence>MKVLLVEDDELLGAGILDALERARYTVEWVRDGVQALTALRGGGIDIAVLDLGLPRLDGMDVLRRAREAGVVTPVLVLSARDTTAQRIGGLDAGADDYLVKPFDLDELLARLRVLERRTRGSVSNLIRYGHIALDTSGLTVSHEERPVELQRREFMVLRRLLENIGHVMSRQQLVENIYGWDSELESNALDVHIHNLRKKFYPELIRTVRGVGYVIDPLPVARQD</sequence>
<evidence type="ECO:0000256" key="8">
    <source>
        <dbReference type="PROSITE-ProRule" id="PRU00169"/>
    </source>
</evidence>
<comment type="caution">
    <text evidence="12">The sequence shown here is derived from an EMBL/GenBank/DDBJ whole genome shotgun (WGS) entry which is preliminary data.</text>
</comment>
<feature type="domain" description="OmpR/PhoB-type" evidence="11">
    <location>
        <begin position="124"/>
        <end position="218"/>
    </location>
</feature>
<evidence type="ECO:0000259" key="11">
    <source>
        <dbReference type="PROSITE" id="PS51755"/>
    </source>
</evidence>
<evidence type="ECO:0000256" key="7">
    <source>
        <dbReference type="ARBA" id="ARBA00023163"/>
    </source>
</evidence>
<dbReference type="InterPro" id="IPR011006">
    <property type="entry name" value="CheY-like_superfamily"/>
</dbReference>
<dbReference type="Gene3D" id="3.40.50.2300">
    <property type="match status" value="1"/>
</dbReference>
<dbReference type="PROSITE" id="PS50110">
    <property type="entry name" value="RESPONSE_REGULATORY"/>
    <property type="match status" value="1"/>
</dbReference>
<evidence type="ECO:0000256" key="4">
    <source>
        <dbReference type="ARBA" id="ARBA00023012"/>
    </source>
</evidence>
<dbReference type="AlphaFoldDB" id="F5RHR6"/>
<dbReference type="Pfam" id="PF00072">
    <property type="entry name" value="Response_reg"/>
    <property type="match status" value="1"/>
</dbReference>
<dbReference type="CDD" id="cd00383">
    <property type="entry name" value="trans_reg_C"/>
    <property type="match status" value="1"/>
</dbReference>
<dbReference type="SMART" id="SM00448">
    <property type="entry name" value="REC"/>
    <property type="match status" value="1"/>
</dbReference>
<evidence type="ECO:0000313" key="12">
    <source>
        <dbReference type="EMBL" id="EGK69898.1"/>
    </source>
</evidence>